<dbReference type="AlphaFoldDB" id="A0A1G1TJQ2"/>
<reference evidence="1 2" key="1">
    <citation type="submission" date="2016-08" db="EMBL/GenBank/DDBJ databases">
        <title>Hymenobacter coccineus sp. nov., Hymenobacter lapidarius sp. nov. and Hymenobacter glacialis sp. nov., isolated from Antarctic soil.</title>
        <authorList>
            <person name="Sedlacek I."/>
            <person name="Kralova S."/>
            <person name="Kyrova K."/>
            <person name="Maslanova I."/>
            <person name="Stankova E."/>
            <person name="Vrbovska V."/>
            <person name="Nemec M."/>
            <person name="Bartak M."/>
            <person name="Svec P."/>
            <person name="Busse H.-J."/>
            <person name="Pantucek R."/>
        </authorList>
    </citation>
    <scope>NUCLEOTIDE SEQUENCE [LARGE SCALE GENOMIC DNA]</scope>
    <source>
        <strain evidence="1 2">CCM 8649</strain>
    </source>
</reference>
<dbReference type="EMBL" id="MDZA01000088">
    <property type="protein sequence ID" value="OGX91086.1"/>
    <property type="molecule type" value="Genomic_DNA"/>
</dbReference>
<keyword evidence="2" id="KW-1185">Reference proteome</keyword>
<gene>
    <name evidence="1" type="ORF">BEN49_05440</name>
</gene>
<organism evidence="1 2">
    <name type="scientific">Hymenobacter coccineus</name>
    <dbReference type="NCBI Taxonomy" id="1908235"/>
    <lineage>
        <taxon>Bacteria</taxon>
        <taxon>Pseudomonadati</taxon>
        <taxon>Bacteroidota</taxon>
        <taxon>Cytophagia</taxon>
        <taxon>Cytophagales</taxon>
        <taxon>Hymenobacteraceae</taxon>
        <taxon>Hymenobacter</taxon>
    </lineage>
</organism>
<evidence type="ECO:0008006" key="3">
    <source>
        <dbReference type="Google" id="ProtNLM"/>
    </source>
</evidence>
<sequence>MPAGGAPAGRLLAMNPDATPQLADLVDAMSAYVADEALLARHATAARALRSTYDVAECAAHYEALFEEIVGQARTL</sequence>
<evidence type="ECO:0000313" key="2">
    <source>
        <dbReference type="Proteomes" id="UP000177506"/>
    </source>
</evidence>
<protein>
    <recommendedName>
        <fullName evidence="3">Glycosyl transferase family 1 domain-containing protein</fullName>
    </recommendedName>
</protein>
<name>A0A1G1TJQ2_9BACT</name>
<comment type="caution">
    <text evidence="1">The sequence shown here is derived from an EMBL/GenBank/DDBJ whole genome shotgun (WGS) entry which is preliminary data.</text>
</comment>
<dbReference type="Proteomes" id="UP000177506">
    <property type="component" value="Unassembled WGS sequence"/>
</dbReference>
<accession>A0A1G1TJQ2</accession>
<proteinExistence type="predicted"/>
<evidence type="ECO:0000313" key="1">
    <source>
        <dbReference type="EMBL" id="OGX91086.1"/>
    </source>
</evidence>